<keyword evidence="2" id="KW-1185">Reference proteome</keyword>
<gene>
    <name evidence="1" type="ORF">HCN44_008838</name>
</gene>
<protein>
    <submittedName>
        <fullName evidence="1">Uncharacterized protein</fullName>
    </submittedName>
</protein>
<sequence>MAYVLVYCELEDEEKSFVVSKGQLCSLVVKSSVQDEGEIVLDQQLETVDEDKTTHEVEQQDSDKIQEAVGIKEKEKSHLLNLLSSIKVTPELLNSSELFDLILKAMLPLQTQDNKECLGFDTKLSQWQVGGVGKVKLADEVNCWIDAATLSVLKHEWQHKPNLLVNKLLLHLVNEKELGTLNACGGRGKESVPSEVKSAINENDTMVSALPRHTPDHYIITVELKRLMCHKHGQKEVIRPANVHSAAHYLTQCELFRTLDVKYDENWDANDSNEEK</sequence>
<dbReference type="EMBL" id="JACMRX010000001">
    <property type="protein sequence ID" value="KAF7997665.1"/>
    <property type="molecule type" value="Genomic_DNA"/>
</dbReference>
<name>A0A834Y1M5_APHGI</name>
<proteinExistence type="predicted"/>
<comment type="caution">
    <text evidence="1">The sequence shown here is derived from an EMBL/GenBank/DDBJ whole genome shotgun (WGS) entry which is preliminary data.</text>
</comment>
<evidence type="ECO:0000313" key="1">
    <source>
        <dbReference type="EMBL" id="KAF7997665.1"/>
    </source>
</evidence>
<accession>A0A834Y1M5</accession>
<dbReference type="AlphaFoldDB" id="A0A834Y1M5"/>
<reference evidence="1 2" key="1">
    <citation type="submission" date="2020-08" db="EMBL/GenBank/DDBJ databases">
        <title>Aphidius gifuensis genome sequencing and assembly.</title>
        <authorList>
            <person name="Du Z."/>
        </authorList>
    </citation>
    <scope>NUCLEOTIDE SEQUENCE [LARGE SCALE GENOMIC DNA]</scope>
    <source>
        <strain evidence="1">YNYX2018</strain>
        <tissue evidence="1">Adults</tissue>
    </source>
</reference>
<organism evidence="1 2">
    <name type="scientific">Aphidius gifuensis</name>
    <name type="common">Parasitoid wasp</name>
    <dbReference type="NCBI Taxonomy" id="684658"/>
    <lineage>
        <taxon>Eukaryota</taxon>
        <taxon>Metazoa</taxon>
        <taxon>Ecdysozoa</taxon>
        <taxon>Arthropoda</taxon>
        <taxon>Hexapoda</taxon>
        <taxon>Insecta</taxon>
        <taxon>Pterygota</taxon>
        <taxon>Neoptera</taxon>
        <taxon>Endopterygota</taxon>
        <taxon>Hymenoptera</taxon>
        <taxon>Apocrita</taxon>
        <taxon>Ichneumonoidea</taxon>
        <taxon>Braconidae</taxon>
        <taxon>Aphidiinae</taxon>
        <taxon>Aphidius</taxon>
    </lineage>
</organism>
<evidence type="ECO:0000313" key="2">
    <source>
        <dbReference type="Proteomes" id="UP000639338"/>
    </source>
</evidence>
<dbReference type="Proteomes" id="UP000639338">
    <property type="component" value="Unassembled WGS sequence"/>
</dbReference>